<dbReference type="AlphaFoldDB" id="A0A2K2G376"/>
<evidence type="ECO:0000313" key="1">
    <source>
        <dbReference type="EMBL" id="PNU05487.1"/>
    </source>
</evidence>
<proteinExistence type="predicted"/>
<dbReference type="EMBL" id="LYMM01000025">
    <property type="protein sequence ID" value="PNU05487.1"/>
    <property type="molecule type" value="Genomic_DNA"/>
</dbReference>
<organism evidence="1 2">
    <name type="scientific">Novosphingobium guangzhouense</name>
    <dbReference type="NCBI Taxonomy" id="1850347"/>
    <lineage>
        <taxon>Bacteria</taxon>
        <taxon>Pseudomonadati</taxon>
        <taxon>Pseudomonadota</taxon>
        <taxon>Alphaproteobacteria</taxon>
        <taxon>Sphingomonadales</taxon>
        <taxon>Sphingomonadaceae</taxon>
        <taxon>Novosphingobium</taxon>
    </lineage>
</organism>
<evidence type="ECO:0000313" key="2">
    <source>
        <dbReference type="Proteomes" id="UP000236327"/>
    </source>
</evidence>
<dbReference type="Proteomes" id="UP000236327">
    <property type="component" value="Unassembled WGS sequence"/>
</dbReference>
<protein>
    <submittedName>
        <fullName evidence="1">Uncharacterized protein</fullName>
    </submittedName>
</protein>
<name>A0A2K2G376_9SPHN</name>
<keyword evidence="2" id="KW-1185">Reference proteome</keyword>
<sequence>MLKKGNVMTTLQSAHRIQIDPELVILTDFLRECPYQMDDVTPGQLIEACTDLIDRLGLTTDYLGFREALD</sequence>
<reference evidence="1 2" key="1">
    <citation type="submission" date="2016-05" db="EMBL/GenBank/DDBJ databases">
        <title>Complete genome sequence of Novosphingobium guangzhouense SA925(T).</title>
        <authorList>
            <person name="Sha S."/>
        </authorList>
    </citation>
    <scope>NUCLEOTIDE SEQUENCE [LARGE SCALE GENOMIC DNA]</scope>
    <source>
        <strain evidence="1 2">SA925</strain>
    </source>
</reference>
<comment type="caution">
    <text evidence="1">The sequence shown here is derived from an EMBL/GenBank/DDBJ whole genome shotgun (WGS) entry which is preliminary data.</text>
</comment>
<accession>A0A2K2G376</accession>
<gene>
    <name evidence="1" type="ORF">A8V01_16000</name>
</gene>